<feature type="compositionally biased region" description="Low complexity" evidence="1">
    <location>
        <begin position="67"/>
        <end position="79"/>
    </location>
</feature>
<feature type="compositionally biased region" description="Basic and acidic residues" evidence="1">
    <location>
        <begin position="477"/>
        <end position="491"/>
    </location>
</feature>
<reference evidence="2 3" key="1">
    <citation type="journal article" date="2021" name="Nat. Commun.">
        <title>Genetic determinants of endophytism in the Arabidopsis root mycobiome.</title>
        <authorList>
            <person name="Mesny F."/>
            <person name="Miyauchi S."/>
            <person name="Thiergart T."/>
            <person name="Pickel B."/>
            <person name="Atanasova L."/>
            <person name="Karlsson M."/>
            <person name="Huettel B."/>
            <person name="Barry K.W."/>
            <person name="Haridas S."/>
            <person name="Chen C."/>
            <person name="Bauer D."/>
            <person name="Andreopoulos W."/>
            <person name="Pangilinan J."/>
            <person name="LaButti K."/>
            <person name="Riley R."/>
            <person name="Lipzen A."/>
            <person name="Clum A."/>
            <person name="Drula E."/>
            <person name="Henrissat B."/>
            <person name="Kohler A."/>
            <person name="Grigoriev I.V."/>
            <person name="Martin F.M."/>
            <person name="Hacquard S."/>
        </authorList>
    </citation>
    <scope>NUCLEOTIDE SEQUENCE [LARGE SCALE GENOMIC DNA]</scope>
    <source>
        <strain evidence="2 3">MPI-SDFR-AT-0080</strain>
    </source>
</reference>
<protein>
    <submittedName>
        <fullName evidence="2">U3 snoRNA associated-domain-containing protein</fullName>
    </submittedName>
</protein>
<feature type="region of interest" description="Disordered" evidence="1">
    <location>
        <begin position="1"/>
        <end position="384"/>
    </location>
</feature>
<comment type="caution">
    <text evidence="2">The sequence shown here is derived from an EMBL/GenBank/DDBJ whole genome shotgun (WGS) entry which is preliminary data.</text>
</comment>
<feature type="compositionally biased region" description="Basic and acidic residues" evidence="1">
    <location>
        <begin position="196"/>
        <end position="214"/>
    </location>
</feature>
<feature type="compositionally biased region" description="Polar residues" evidence="1">
    <location>
        <begin position="1"/>
        <end position="15"/>
    </location>
</feature>
<accession>A0ABQ8GVW4</accession>
<gene>
    <name evidence="2" type="ORF">B0J12DRAFT_693752</name>
</gene>
<feature type="region of interest" description="Disordered" evidence="1">
    <location>
        <begin position="399"/>
        <end position="422"/>
    </location>
</feature>
<dbReference type="InterPro" id="IPR013268">
    <property type="entry name" value="UTP16"/>
</dbReference>
<dbReference type="EMBL" id="JAGTJR010000001">
    <property type="protein sequence ID" value="KAH7065409.1"/>
    <property type="molecule type" value="Genomic_DNA"/>
</dbReference>
<evidence type="ECO:0000313" key="2">
    <source>
        <dbReference type="EMBL" id="KAH7065409.1"/>
    </source>
</evidence>
<feature type="region of interest" description="Disordered" evidence="1">
    <location>
        <begin position="455"/>
        <end position="491"/>
    </location>
</feature>
<feature type="compositionally biased region" description="Basic and acidic residues" evidence="1">
    <location>
        <begin position="55"/>
        <end position="66"/>
    </location>
</feature>
<dbReference type="Pfam" id="PF08297">
    <property type="entry name" value="U3_snoRNA_assoc"/>
    <property type="match status" value="1"/>
</dbReference>
<sequence length="501" mass="53895">MVTTRRGADTQSPQVASAARASRKRLNDESATSTPLRNTKKRRSSSAEEQSSQEEVSRLDLRKDSTASDSAPDTSLSTPIRRSARGRPRKDANASQDATPETPVAKTDGQPQDGETPLATPNDGESVYGTPAGEDTPSVYATPATNLRAGLRNAACPCPSPASVTPKPRARGARSTPSRPSRLASSHTVDAEDEEATPKPESHGIQELEEKQPGNEETTDEAEETKVGQSQDEAAKAVQPKTENSKAEEPAAASKRTHIRFGSEDPPVVPEPEPEPAKEEVPSSTNEGEEDSDDDAPEAVTASSAREQARAAEEGAAKVIERQENEAKRKRQEREARLREQAAAAKKRKQEQEAKDIPADVASSATIQAFDPSAIRKASRPSYDLNNLPALLPDDILAAAPDVRPATPDPDDEESSAASKKQLVNKHLKFLDEKAPKDVKKGPVKVRVLEKGNKFLPPKVSNSGTKSVRDTWLQGRKTKEGKKGSFGGLERRKIGGGFLRK</sequence>
<keyword evidence="3" id="KW-1185">Reference proteome</keyword>
<evidence type="ECO:0000313" key="3">
    <source>
        <dbReference type="Proteomes" id="UP000774617"/>
    </source>
</evidence>
<feature type="compositionally biased region" description="Basic and acidic residues" evidence="1">
    <location>
        <begin position="307"/>
        <end position="340"/>
    </location>
</feature>
<feature type="compositionally biased region" description="Polar residues" evidence="1">
    <location>
        <begin position="175"/>
        <end position="188"/>
    </location>
</feature>
<feature type="compositionally biased region" description="Acidic residues" evidence="1">
    <location>
        <begin position="287"/>
        <end position="297"/>
    </location>
</feature>
<evidence type="ECO:0000256" key="1">
    <source>
        <dbReference type="SAM" id="MobiDB-lite"/>
    </source>
</evidence>
<proteinExistence type="predicted"/>
<organism evidence="2 3">
    <name type="scientific">Macrophomina phaseolina</name>
    <dbReference type="NCBI Taxonomy" id="35725"/>
    <lineage>
        <taxon>Eukaryota</taxon>
        <taxon>Fungi</taxon>
        <taxon>Dikarya</taxon>
        <taxon>Ascomycota</taxon>
        <taxon>Pezizomycotina</taxon>
        <taxon>Dothideomycetes</taxon>
        <taxon>Dothideomycetes incertae sedis</taxon>
        <taxon>Botryosphaeriales</taxon>
        <taxon>Botryosphaeriaceae</taxon>
        <taxon>Macrophomina</taxon>
    </lineage>
</organism>
<dbReference type="Proteomes" id="UP000774617">
    <property type="component" value="Unassembled WGS sequence"/>
</dbReference>
<name>A0ABQ8GVW4_9PEZI</name>